<dbReference type="Gene3D" id="1.20.120.1870">
    <property type="entry name" value="Fic/DOC protein, Fido domain"/>
    <property type="match status" value="1"/>
</dbReference>
<protein>
    <recommendedName>
        <fullName evidence="1">Fido domain-containing protein</fullName>
    </recommendedName>
</protein>
<dbReference type="Proteomes" id="UP000321750">
    <property type="component" value="Unassembled WGS sequence"/>
</dbReference>
<dbReference type="InterPro" id="IPR003812">
    <property type="entry name" value="Fido"/>
</dbReference>
<dbReference type="InterPro" id="IPR036597">
    <property type="entry name" value="Fido-like_dom_sf"/>
</dbReference>
<name>A0A512JPF9_9HYPH</name>
<dbReference type="InterPro" id="IPR006440">
    <property type="entry name" value="Doc"/>
</dbReference>
<dbReference type="PANTHER" id="PTHR39426:SF1">
    <property type="entry name" value="HOMOLOGY TO DEATH-ON-CURING PROTEIN OF PHAGE P1"/>
    <property type="match status" value="1"/>
</dbReference>
<dbReference type="SUPFAM" id="SSF140931">
    <property type="entry name" value="Fic-like"/>
    <property type="match status" value="1"/>
</dbReference>
<accession>A0A512JPF9</accession>
<dbReference type="EMBL" id="BJZV01000023">
    <property type="protein sequence ID" value="GEP11753.1"/>
    <property type="molecule type" value="Genomic_DNA"/>
</dbReference>
<keyword evidence="3" id="KW-1185">Reference proteome</keyword>
<dbReference type="NCBIfam" id="TIGR01550">
    <property type="entry name" value="DOC_P1"/>
    <property type="match status" value="1"/>
</dbReference>
<organism evidence="2 3">
    <name type="scientific">Methylobacterium gnaphalii</name>
    <dbReference type="NCBI Taxonomy" id="1010610"/>
    <lineage>
        <taxon>Bacteria</taxon>
        <taxon>Pseudomonadati</taxon>
        <taxon>Pseudomonadota</taxon>
        <taxon>Alphaproteobacteria</taxon>
        <taxon>Hyphomicrobiales</taxon>
        <taxon>Methylobacteriaceae</taxon>
        <taxon>Methylobacterium</taxon>
    </lineage>
</organism>
<gene>
    <name evidence="2" type="ORF">MGN01_35980</name>
</gene>
<proteinExistence type="predicted"/>
<evidence type="ECO:0000313" key="3">
    <source>
        <dbReference type="Proteomes" id="UP000321750"/>
    </source>
</evidence>
<dbReference type="RefSeq" id="WP_170246054.1">
    <property type="nucleotide sequence ID" value="NZ_BJZV01000023.1"/>
</dbReference>
<dbReference type="Pfam" id="PF02661">
    <property type="entry name" value="Fic"/>
    <property type="match status" value="1"/>
</dbReference>
<dbReference type="PIRSF" id="PIRSF018297">
    <property type="entry name" value="Doc"/>
    <property type="match status" value="1"/>
</dbReference>
<evidence type="ECO:0000313" key="2">
    <source>
        <dbReference type="EMBL" id="GEP11753.1"/>
    </source>
</evidence>
<evidence type="ECO:0000259" key="1">
    <source>
        <dbReference type="PROSITE" id="PS51459"/>
    </source>
</evidence>
<dbReference type="PROSITE" id="PS51459">
    <property type="entry name" value="FIDO"/>
    <property type="match status" value="1"/>
</dbReference>
<comment type="caution">
    <text evidence="2">The sequence shown here is derived from an EMBL/GenBank/DDBJ whole genome shotgun (WGS) entry which is preliminary data.</text>
</comment>
<reference evidence="2 3" key="1">
    <citation type="submission" date="2019-07" db="EMBL/GenBank/DDBJ databases">
        <title>Whole genome shotgun sequence of Methylobacterium gnaphalii NBRC 107716.</title>
        <authorList>
            <person name="Hosoyama A."/>
            <person name="Uohara A."/>
            <person name="Ohji S."/>
            <person name="Ichikawa N."/>
        </authorList>
    </citation>
    <scope>NUCLEOTIDE SEQUENCE [LARGE SCALE GENOMIC DNA]</scope>
    <source>
        <strain evidence="2 3">NBRC 107716</strain>
    </source>
</reference>
<dbReference type="PANTHER" id="PTHR39426">
    <property type="entry name" value="HOMOLOGY TO DEATH-ON-CURING PROTEIN OF PHAGE P1"/>
    <property type="match status" value="1"/>
</dbReference>
<feature type="domain" description="Fido" evidence="1">
    <location>
        <begin position="8"/>
        <end position="126"/>
    </location>
</feature>
<dbReference type="InterPro" id="IPR053737">
    <property type="entry name" value="Type_II_TA_Toxin"/>
</dbReference>
<dbReference type="GO" id="GO:0016301">
    <property type="term" value="F:kinase activity"/>
    <property type="evidence" value="ECO:0007669"/>
    <property type="project" value="InterPro"/>
</dbReference>
<dbReference type="AlphaFoldDB" id="A0A512JPF9"/>
<sequence>MPVEPTWLDANTVIAVNRELLDGTPEPHGVLDWGKLDSAVNRPRMCFAYDEIDDVGDLAVLLMFAIARSHAFQQGNKRTGFVAADVFLKLNGYRLTVPDIADTAKRMVAVIEGHATFGEFQRFIDPYIQPIP</sequence>